<sequence>MDRLVVLVSQIFGSLAAACSLLQLLWICDDGVPYLGGINKDDSDEHALLMNCIFSTWRGLVLLYNFSFPGGFSLQISHPIHQLPVNSLLRSNQINEMEGGALFVFDLYIFGSHEKTGFHEASALASAFGMQSKLNDPAPLCTGYYTRTDVEFFRTQVILNNTTVETDSPVLRDRTIIICKSNTVLPGCKSTKVIVFR</sequence>
<dbReference type="PROSITE" id="PS51257">
    <property type="entry name" value="PROKAR_LIPOPROTEIN"/>
    <property type="match status" value="1"/>
</dbReference>
<dbReference type="Gramene" id="RZC63467">
    <property type="protein sequence ID" value="RZC63467"/>
    <property type="gene ID" value="C5167_025233"/>
</dbReference>
<reference evidence="1 2" key="1">
    <citation type="journal article" date="2018" name="Science">
        <title>The opium poppy genome and morphinan production.</title>
        <authorList>
            <person name="Guo L."/>
            <person name="Winzer T."/>
            <person name="Yang X."/>
            <person name="Li Y."/>
            <person name="Ning Z."/>
            <person name="He Z."/>
            <person name="Teodor R."/>
            <person name="Lu Y."/>
            <person name="Bowser T.A."/>
            <person name="Graham I.A."/>
            <person name="Ye K."/>
        </authorList>
    </citation>
    <scope>NUCLEOTIDE SEQUENCE [LARGE SCALE GENOMIC DNA]</scope>
    <source>
        <strain evidence="2">cv. HN1</strain>
        <tissue evidence="1">Leaves</tissue>
    </source>
</reference>
<dbReference type="AlphaFoldDB" id="A0A4Y7JRX2"/>
<evidence type="ECO:0000313" key="2">
    <source>
        <dbReference type="Proteomes" id="UP000316621"/>
    </source>
</evidence>
<name>A0A4Y7JRX2_PAPSO</name>
<dbReference type="Proteomes" id="UP000316621">
    <property type="component" value="Chromosome 5"/>
</dbReference>
<dbReference type="EMBL" id="CM010719">
    <property type="protein sequence ID" value="RZC63467.1"/>
    <property type="molecule type" value="Genomic_DNA"/>
</dbReference>
<evidence type="ECO:0000313" key="1">
    <source>
        <dbReference type="EMBL" id="RZC63467.1"/>
    </source>
</evidence>
<dbReference type="STRING" id="3469.A0A4Y7JRX2"/>
<protein>
    <submittedName>
        <fullName evidence="1">Uncharacterized protein</fullName>
    </submittedName>
</protein>
<proteinExistence type="predicted"/>
<organism evidence="1 2">
    <name type="scientific">Papaver somniferum</name>
    <name type="common">Opium poppy</name>
    <dbReference type="NCBI Taxonomy" id="3469"/>
    <lineage>
        <taxon>Eukaryota</taxon>
        <taxon>Viridiplantae</taxon>
        <taxon>Streptophyta</taxon>
        <taxon>Embryophyta</taxon>
        <taxon>Tracheophyta</taxon>
        <taxon>Spermatophyta</taxon>
        <taxon>Magnoliopsida</taxon>
        <taxon>Ranunculales</taxon>
        <taxon>Papaveraceae</taxon>
        <taxon>Papaveroideae</taxon>
        <taxon>Papaver</taxon>
    </lineage>
</organism>
<gene>
    <name evidence="1" type="ORF">C5167_025233</name>
</gene>
<accession>A0A4Y7JRX2</accession>
<keyword evidence="2" id="KW-1185">Reference proteome</keyword>